<sequence length="172" mass="17802">MATTFTLISTVTVGSGGAASIDFTSIPATFTDLCLKISVRTAYAAVDNNFAIRFNTATTNYSLRGLYGTGSAAGSFNRSAPDRMDIGYADGSTATASTFASIEVYVPNYAGANYKSASADGVAETNASGVDMGMFAVLWSSTAAITDIKLIDYNSSTISQYSSASLYGILKA</sequence>
<evidence type="ECO:0000313" key="2">
    <source>
        <dbReference type="EMBL" id="CAB4186064.1"/>
    </source>
</evidence>
<evidence type="ECO:0000313" key="5">
    <source>
        <dbReference type="EMBL" id="CAB5230999.1"/>
    </source>
</evidence>
<dbReference type="EMBL" id="LR798427">
    <property type="protein sequence ID" value="CAB5230999.1"/>
    <property type="molecule type" value="Genomic_DNA"/>
</dbReference>
<dbReference type="EMBL" id="LR797457">
    <property type="protein sequence ID" value="CAB4217288.1"/>
    <property type="molecule type" value="Genomic_DNA"/>
</dbReference>
<evidence type="ECO:0000313" key="4">
    <source>
        <dbReference type="EMBL" id="CAB4217288.1"/>
    </source>
</evidence>
<dbReference type="EMBL" id="LR797092">
    <property type="protein sequence ID" value="CAB4186064.1"/>
    <property type="molecule type" value="Genomic_DNA"/>
</dbReference>
<organism evidence="2">
    <name type="scientific">uncultured Caudovirales phage</name>
    <dbReference type="NCBI Taxonomy" id="2100421"/>
    <lineage>
        <taxon>Viruses</taxon>
        <taxon>Duplodnaviria</taxon>
        <taxon>Heunggongvirae</taxon>
        <taxon>Uroviricota</taxon>
        <taxon>Caudoviricetes</taxon>
        <taxon>Peduoviridae</taxon>
        <taxon>Maltschvirus</taxon>
        <taxon>Maltschvirus maltsch</taxon>
    </lineage>
</organism>
<protein>
    <submittedName>
        <fullName evidence="2">Uncharacterized protein</fullName>
    </submittedName>
</protein>
<evidence type="ECO:0000313" key="1">
    <source>
        <dbReference type="EMBL" id="CAB4173958.1"/>
    </source>
</evidence>
<name>A0A6J5R3A3_9CAUD</name>
<reference evidence="2" key="1">
    <citation type="submission" date="2020-05" db="EMBL/GenBank/DDBJ databases">
        <authorList>
            <person name="Chiriac C."/>
            <person name="Salcher M."/>
            <person name="Ghai R."/>
            <person name="Kavagutti S V."/>
        </authorList>
    </citation>
    <scope>NUCLEOTIDE SEQUENCE</scope>
</reference>
<gene>
    <name evidence="2" type="ORF">UFOVP1133_12</name>
    <name evidence="3" type="ORF">UFOVP1249_13</name>
    <name evidence="4" type="ORF">UFOVP1494_21</name>
    <name evidence="5" type="ORF">UFOVP1583_13</name>
    <name evidence="1" type="ORF">UFOVP968_16</name>
</gene>
<accession>A0A6J5R3A3</accession>
<dbReference type="EMBL" id="LR796909">
    <property type="protein sequence ID" value="CAB4173958.1"/>
    <property type="molecule type" value="Genomic_DNA"/>
</dbReference>
<evidence type="ECO:0000313" key="3">
    <source>
        <dbReference type="EMBL" id="CAB4192304.1"/>
    </source>
</evidence>
<proteinExistence type="predicted"/>
<dbReference type="EMBL" id="LR797186">
    <property type="protein sequence ID" value="CAB4192304.1"/>
    <property type="molecule type" value="Genomic_DNA"/>
</dbReference>